<protein>
    <submittedName>
        <fullName evidence="2">Uncharacterized protein</fullName>
    </submittedName>
</protein>
<organism evidence="2 3">
    <name type="scientific">Boletus reticuloceps</name>
    <dbReference type="NCBI Taxonomy" id="495285"/>
    <lineage>
        <taxon>Eukaryota</taxon>
        <taxon>Fungi</taxon>
        <taxon>Dikarya</taxon>
        <taxon>Basidiomycota</taxon>
        <taxon>Agaricomycotina</taxon>
        <taxon>Agaricomycetes</taxon>
        <taxon>Agaricomycetidae</taxon>
        <taxon>Boletales</taxon>
        <taxon>Boletineae</taxon>
        <taxon>Boletaceae</taxon>
        <taxon>Boletoideae</taxon>
        <taxon>Boletus</taxon>
    </lineage>
</organism>
<name>A0A8I2YI48_9AGAM</name>
<feature type="region of interest" description="Disordered" evidence="1">
    <location>
        <begin position="68"/>
        <end position="87"/>
    </location>
</feature>
<gene>
    <name evidence="2" type="ORF">JVT61DRAFT_7687</name>
</gene>
<reference evidence="2" key="1">
    <citation type="submission" date="2021-03" db="EMBL/GenBank/DDBJ databases">
        <title>Evolutionary innovations through gain and loss of genes in the ectomycorrhizal Boletales.</title>
        <authorList>
            <person name="Wu G."/>
            <person name="Miyauchi S."/>
            <person name="Morin E."/>
            <person name="Yang Z.-L."/>
            <person name="Xu J."/>
            <person name="Martin F.M."/>
        </authorList>
    </citation>
    <scope>NUCLEOTIDE SEQUENCE</scope>
    <source>
        <strain evidence="2">BR01</strain>
    </source>
</reference>
<dbReference type="EMBL" id="JAGFBS010000027">
    <property type="protein sequence ID" value="KAG6372574.1"/>
    <property type="molecule type" value="Genomic_DNA"/>
</dbReference>
<evidence type="ECO:0000313" key="3">
    <source>
        <dbReference type="Proteomes" id="UP000683000"/>
    </source>
</evidence>
<comment type="caution">
    <text evidence="2">The sequence shown here is derived from an EMBL/GenBank/DDBJ whole genome shotgun (WGS) entry which is preliminary data.</text>
</comment>
<keyword evidence="3" id="KW-1185">Reference proteome</keyword>
<accession>A0A8I2YI48</accession>
<dbReference type="Proteomes" id="UP000683000">
    <property type="component" value="Unassembled WGS sequence"/>
</dbReference>
<evidence type="ECO:0000313" key="2">
    <source>
        <dbReference type="EMBL" id="KAG6372574.1"/>
    </source>
</evidence>
<dbReference type="AlphaFoldDB" id="A0A8I2YI48"/>
<proteinExistence type="predicted"/>
<sequence length="233" mass="25470">MKFAKAKFNSFPARYLPYRRYPGVHRYRNFDVHPSFDSSYSPTDFSHLGQVNALSPVLARSPVTLSADHQSTTDYEDADLEPGLPGHTLGSPFQIRATLTPSASKGPSRGALQKAIRCTHRAAQKLKRELEKLDFALCDETEVDGVKSSNNLRAVSPLDEVEDVLMASIDEVVDTTTSFIGSIAKAVGRRFARALALGPVLDLTSLNLPKSNVGIVGYTYMPGEWKESIPPCG</sequence>
<evidence type="ECO:0000256" key="1">
    <source>
        <dbReference type="SAM" id="MobiDB-lite"/>
    </source>
</evidence>